<keyword evidence="5" id="KW-0285">Flavoprotein</keyword>
<comment type="similarity">
    <text evidence="3">Belongs to the FAD-dependent oxidoreductase 2 family. NadB subfamily.</text>
</comment>
<evidence type="ECO:0000256" key="9">
    <source>
        <dbReference type="ARBA" id="ARBA00048305"/>
    </source>
</evidence>
<evidence type="ECO:0000256" key="3">
    <source>
        <dbReference type="ARBA" id="ARBA00008562"/>
    </source>
</evidence>
<evidence type="ECO:0000256" key="5">
    <source>
        <dbReference type="ARBA" id="ARBA00022630"/>
    </source>
</evidence>
<comment type="cofactor">
    <cofactor evidence="1">
        <name>FAD</name>
        <dbReference type="ChEBI" id="CHEBI:57692"/>
    </cofactor>
</comment>
<gene>
    <name evidence="11" type="ORF">BWR60_19840</name>
</gene>
<dbReference type="PANTHER" id="PTHR42716">
    <property type="entry name" value="L-ASPARTATE OXIDASE"/>
    <property type="match status" value="1"/>
</dbReference>
<keyword evidence="7" id="KW-0274">FAD</keyword>
<evidence type="ECO:0000313" key="12">
    <source>
        <dbReference type="Proteomes" id="UP000196655"/>
    </source>
</evidence>
<dbReference type="SUPFAM" id="SSF56425">
    <property type="entry name" value="Succinate dehydrogenase/fumarate reductase flavoprotein, catalytic domain"/>
    <property type="match status" value="1"/>
</dbReference>
<dbReference type="GO" id="GO:0008734">
    <property type="term" value="F:L-aspartate oxidase activity"/>
    <property type="evidence" value="ECO:0007669"/>
    <property type="project" value="UniProtKB-EC"/>
</dbReference>
<dbReference type="PRINTS" id="PR00368">
    <property type="entry name" value="FADPNR"/>
</dbReference>
<dbReference type="EC" id="1.4.3.16" evidence="4"/>
<evidence type="ECO:0000256" key="6">
    <source>
        <dbReference type="ARBA" id="ARBA00022642"/>
    </source>
</evidence>
<keyword evidence="8" id="KW-0560">Oxidoreductase</keyword>
<dbReference type="Gene3D" id="3.90.700.10">
    <property type="entry name" value="Succinate dehydrogenase/fumarate reductase flavoprotein, catalytic domain"/>
    <property type="match status" value="1"/>
</dbReference>
<evidence type="ECO:0000256" key="1">
    <source>
        <dbReference type="ARBA" id="ARBA00001974"/>
    </source>
</evidence>
<dbReference type="UniPathway" id="UPA00253">
    <property type="reaction ID" value="UER00326"/>
</dbReference>
<dbReference type="Gene3D" id="3.50.50.60">
    <property type="entry name" value="FAD/NAD(P)-binding domain"/>
    <property type="match status" value="1"/>
</dbReference>
<keyword evidence="12" id="KW-1185">Reference proteome</keyword>
<dbReference type="InterPro" id="IPR027477">
    <property type="entry name" value="Succ_DH/fumarate_Rdtase_cat_sf"/>
</dbReference>
<reference evidence="12" key="1">
    <citation type="submission" date="2017-05" db="EMBL/GenBank/DDBJ databases">
        <authorList>
            <person name="Macchi M."/>
            <person name="Festa S."/>
            <person name="Coppotelli B.M."/>
            <person name="Morelli I.S."/>
        </authorList>
    </citation>
    <scope>NUCLEOTIDE SEQUENCE [LARGE SCALE GENOMIC DNA]</scope>
    <source>
        <strain evidence="12">I</strain>
    </source>
</reference>
<dbReference type="Proteomes" id="UP000196655">
    <property type="component" value="Unassembled WGS sequence"/>
</dbReference>
<dbReference type="Gene3D" id="1.20.58.100">
    <property type="entry name" value="Fumarate reductase/succinate dehydrogenase flavoprotein-like, C-terminal domain"/>
    <property type="match status" value="1"/>
</dbReference>
<dbReference type="InterPro" id="IPR003953">
    <property type="entry name" value="FAD-dep_OxRdtase_2_FAD-bd"/>
</dbReference>
<dbReference type="Pfam" id="PF00890">
    <property type="entry name" value="FAD_binding_2"/>
    <property type="match status" value="1"/>
</dbReference>
<comment type="pathway">
    <text evidence="2">Cofactor biosynthesis; NAD(+) biosynthesis; iminoaspartate from L-aspartate (oxidase route): step 1/1.</text>
</comment>
<dbReference type="SUPFAM" id="SSF46977">
    <property type="entry name" value="Succinate dehydrogenase/fumarate reductase flavoprotein C-terminal domain"/>
    <property type="match status" value="1"/>
</dbReference>
<dbReference type="InterPro" id="IPR037099">
    <property type="entry name" value="Fum_R/Succ_DH_flav-like_C_sf"/>
</dbReference>
<comment type="caution">
    <text evidence="11">The sequence shown here is derived from an EMBL/GenBank/DDBJ whole genome shotgun (WGS) entry which is preliminary data.</text>
</comment>
<dbReference type="InterPro" id="IPR005288">
    <property type="entry name" value="NadB"/>
</dbReference>
<dbReference type="OrthoDB" id="9806724at2"/>
<dbReference type="EMBL" id="NHON01000038">
    <property type="protein sequence ID" value="OWJ65425.1"/>
    <property type="molecule type" value="Genomic_DNA"/>
</dbReference>
<evidence type="ECO:0000256" key="8">
    <source>
        <dbReference type="ARBA" id="ARBA00023002"/>
    </source>
</evidence>
<evidence type="ECO:0000256" key="2">
    <source>
        <dbReference type="ARBA" id="ARBA00004950"/>
    </source>
</evidence>
<feature type="domain" description="FAD-dependent oxidoreductase 2 FAD-binding" evidence="10">
    <location>
        <begin position="13"/>
        <end position="376"/>
    </location>
</feature>
<comment type="catalytic activity">
    <reaction evidence="9">
        <text>L-aspartate + O2 = iminosuccinate + H2O2</text>
        <dbReference type="Rhea" id="RHEA:25876"/>
        <dbReference type="ChEBI" id="CHEBI:15379"/>
        <dbReference type="ChEBI" id="CHEBI:16240"/>
        <dbReference type="ChEBI" id="CHEBI:29991"/>
        <dbReference type="ChEBI" id="CHEBI:77875"/>
        <dbReference type="EC" id="1.4.3.16"/>
    </reaction>
    <physiologicalReaction direction="left-to-right" evidence="9">
        <dbReference type="Rhea" id="RHEA:25877"/>
    </physiologicalReaction>
</comment>
<protein>
    <recommendedName>
        <fullName evidence="4">L-aspartate oxidase</fullName>
        <ecNumber evidence="4">1.4.3.16</ecNumber>
    </recommendedName>
</protein>
<proteinExistence type="inferred from homology"/>
<evidence type="ECO:0000256" key="7">
    <source>
        <dbReference type="ARBA" id="ARBA00022827"/>
    </source>
</evidence>
<dbReference type="InterPro" id="IPR036188">
    <property type="entry name" value="FAD/NAD-bd_sf"/>
</dbReference>
<dbReference type="GO" id="GO:0034628">
    <property type="term" value="P:'de novo' NAD+ biosynthetic process from L-aspartate"/>
    <property type="evidence" value="ECO:0007669"/>
    <property type="project" value="TreeGrafter"/>
</dbReference>
<evidence type="ECO:0000256" key="4">
    <source>
        <dbReference type="ARBA" id="ARBA00012173"/>
    </source>
</evidence>
<evidence type="ECO:0000259" key="10">
    <source>
        <dbReference type="Pfam" id="PF00890"/>
    </source>
</evidence>
<dbReference type="STRING" id="1122125.GCA_000423185_06183"/>
<sequence>MSFRPQANARDRVVVIGAGIAGLAAALRLAPLPVLLLSAAPVGTEAATGWAQGGIAAALGPDDDPALHAADTLAAAAGLGDPEVARRVTEAAPGAIAWLAGLGAPFDRTDSGGFALGLEAAHSRRRIVHAGGDGTGAAVLRTLARAAGADLRIAIRHARATALLRDEAGVCGVLAREDGEPVAIPARAVVLATGGVGGLYAHTTNPLGAAGTGLALAARAGAVLRDLEFVQFHPTAMAVGRDPMPLATEALRGEGAVLVTAAGERVMADHPQGDLAPRDVIARAVFRRVMAGEPVFLDARPLGAKLERFAKVGALCREAGLDPLRQPIPIRPAAHYHMGGVAVDGRGRSSVPGLWAAGEVAATGLHGANRLASNSLLEALAAAEWIAEDIRGGEARPPLRPLPLGAGHRPAADAGIVAALRGVMERHVGVVRDGAGLLAAITALRPLADAAPSPLADRALAGLMIATAALRRRESRGAQCRSDRPEADPASAPSFLTLADVLESGGPVQCRGAEDAPTVAGHA</sequence>
<dbReference type="AlphaFoldDB" id="A0A211ZJF2"/>
<dbReference type="NCBIfam" id="NF005701">
    <property type="entry name" value="PRK07512.1"/>
    <property type="match status" value="1"/>
</dbReference>
<accession>A0A211ZJF2</accession>
<evidence type="ECO:0000313" key="11">
    <source>
        <dbReference type="EMBL" id="OWJ65425.1"/>
    </source>
</evidence>
<organism evidence="11 12">
    <name type="scientific">Inquilinus limosus</name>
    <dbReference type="NCBI Taxonomy" id="171674"/>
    <lineage>
        <taxon>Bacteria</taxon>
        <taxon>Pseudomonadati</taxon>
        <taxon>Pseudomonadota</taxon>
        <taxon>Alphaproteobacteria</taxon>
        <taxon>Rhodospirillales</taxon>
        <taxon>Rhodospirillaceae</taxon>
        <taxon>Inquilinus</taxon>
    </lineage>
</organism>
<keyword evidence="6" id="KW-0662">Pyridine nucleotide biosynthesis</keyword>
<dbReference type="SUPFAM" id="SSF51905">
    <property type="entry name" value="FAD/NAD(P)-binding domain"/>
    <property type="match status" value="1"/>
</dbReference>
<name>A0A211ZJF2_9PROT</name>
<dbReference type="PANTHER" id="PTHR42716:SF2">
    <property type="entry name" value="L-ASPARTATE OXIDASE, CHLOROPLASTIC"/>
    <property type="match status" value="1"/>
</dbReference>